<comment type="caution">
    <text evidence="1">The sequence shown here is derived from an EMBL/GenBank/DDBJ whole genome shotgun (WGS) entry which is preliminary data.</text>
</comment>
<dbReference type="EMBL" id="PEWY01000084">
    <property type="protein sequence ID" value="PIU37028.1"/>
    <property type="molecule type" value="Genomic_DNA"/>
</dbReference>
<dbReference type="InterPro" id="IPR014942">
    <property type="entry name" value="AbiEii"/>
</dbReference>
<accession>A0A2M6YU32</accession>
<protein>
    <recommendedName>
        <fullName evidence="3">Nucleotidyl transferase AbiEii/AbiGii toxin family protein</fullName>
    </recommendedName>
</protein>
<name>A0A2M6YU32_9BACT</name>
<gene>
    <name evidence="1" type="ORF">COT02_02990</name>
</gene>
<organism evidence="1 2">
    <name type="scientific">Candidatus Roizmanbacteria bacterium CG07_land_8_20_14_0_80_34_15</name>
    <dbReference type="NCBI Taxonomy" id="1974849"/>
    <lineage>
        <taxon>Bacteria</taxon>
        <taxon>Candidatus Roizmaniibacteriota</taxon>
    </lineage>
</organism>
<reference evidence="2" key="1">
    <citation type="submission" date="2017-09" db="EMBL/GenBank/DDBJ databases">
        <title>Depth-based differentiation of microbial function through sediment-hosted aquifers and enrichment of novel symbionts in the deep terrestrial subsurface.</title>
        <authorList>
            <person name="Probst A.J."/>
            <person name="Ladd B."/>
            <person name="Jarett J.K."/>
            <person name="Geller-Mcgrath D.E."/>
            <person name="Sieber C.M.K."/>
            <person name="Emerson J.B."/>
            <person name="Anantharaman K."/>
            <person name="Thomas B.C."/>
            <person name="Malmstrom R."/>
            <person name="Stieglmeier M."/>
            <person name="Klingl A."/>
            <person name="Woyke T."/>
            <person name="Ryan C.M."/>
            <person name="Banfield J.F."/>
        </authorList>
    </citation>
    <scope>NUCLEOTIDE SEQUENCE [LARGE SCALE GENOMIC DNA]</scope>
</reference>
<evidence type="ECO:0000313" key="2">
    <source>
        <dbReference type="Proteomes" id="UP000230184"/>
    </source>
</evidence>
<dbReference type="Gene3D" id="3.10.450.620">
    <property type="entry name" value="JHP933, nucleotidyltransferase-like core domain"/>
    <property type="match status" value="1"/>
</dbReference>
<dbReference type="Pfam" id="PF08843">
    <property type="entry name" value="AbiEii"/>
    <property type="match status" value="1"/>
</dbReference>
<dbReference type="Proteomes" id="UP000230184">
    <property type="component" value="Unassembled WGS sequence"/>
</dbReference>
<evidence type="ECO:0008006" key="3">
    <source>
        <dbReference type="Google" id="ProtNLM"/>
    </source>
</evidence>
<evidence type="ECO:0000313" key="1">
    <source>
        <dbReference type="EMBL" id="PIU37028.1"/>
    </source>
</evidence>
<sequence>MAMNSYYNDILYPLQDKVLKIIDNLKTPFYLTGGTALSRCYLHHRYSDDLDFFVNNELNFAKLVEKILINLNKEFKVNVVIRSESYISLMINDELKVDFVNDVTYKYGKLEKQKIYSNVDNLENILSNKLSALISRDEPKDVVDILMIFKKIKVDWKKIFSDVNSKAVGIFPIDVSMRLLDFPIEMIDRIKWIDGMKPEEKSFNKDINSLCDSILGT</sequence>
<dbReference type="AlphaFoldDB" id="A0A2M6YU32"/>
<proteinExistence type="predicted"/>